<comment type="caution">
    <text evidence="1">The sequence shown here is derived from an EMBL/GenBank/DDBJ whole genome shotgun (WGS) entry which is preliminary data.</text>
</comment>
<accession>A0A8T0JAB5</accession>
<gene>
    <name evidence="1" type="ORF">KC19_1G208200</name>
</gene>
<name>A0A8T0JAB5_CERPU</name>
<evidence type="ECO:0000313" key="2">
    <source>
        <dbReference type="Proteomes" id="UP000822688"/>
    </source>
</evidence>
<dbReference type="Proteomes" id="UP000822688">
    <property type="component" value="Chromosome 1"/>
</dbReference>
<reference evidence="1" key="1">
    <citation type="submission" date="2020-06" db="EMBL/GenBank/DDBJ databases">
        <title>WGS assembly of Ceratodon purpureus strain R40.</title>
        <authorList>
            <person name="Carey S.B."/>
            <person name="Jenkins J."/>
            <person name="Shu S."/>
            <person name="Lovell J.T."/>
            <person name="Sreedasyam A."/>
            <person name="Maumus F."/>
            <person name="Tiley G.P."/>
            <person name="Fernandez-Pozo N."/>
            <person name="Barry K."/>
            <person name="Chen C."/>
            <person name="Wang M."/>
            <person name="Lipzen A."/>
            <person name="Daum C."/>
            <person name="Saski C.A."/>
            <person name="Payton A.C."/>
            <person name="Mcbreen J.C."/>
            <person name="Conrad R.E."/>
            <person name="Kollar L.M."/>
            <person name="Olsson S."/>
            <person name="Huttunen S."/>
            <person name="Landis J.B."/>
            <person name="Wickett N.J."/>
            <person name="Johnson M.G."/>
            <person name="Rensing S.A."/>
            <person name="Grimwood J."/>
            <person name="Schmutz J."/>
            <person name="Mcdaniel S.F."/>
        </authorList>
    </citation>
    <scope>NUCLEOTIDE SEQUENCE</scope>
    <source>
        <strain evidence="1">R40</strain>
    </source>
</reference>
<keyword evidence="2" id="KW-1185">Reference proteome</keyword>
<evidence type="ECO:0000313" key="1">
    <source>
        <dbReference type="EMBL" id="KAG0591873.1"/>
    </source>
</evidence>
<proteinExistence type="predicted"/>
<dbReference type="EMBL" id="CM026421">
    <property type="protein sequence ID" value="KAG0591873.1"/>
    <property type="molecule type" value="Genomic_DNA"/>
</dbReference>
<organism evidence="1 2">
    <name type="scientific">Ceratodon purpureus</name>
    <name type="common">Fire moss</name>
    <name type="synonym">Dicranum purpureum</name>
    <dbReference type="NCBI Taxonomy" id="3225"/>
    <lineage>
        <taxon>Eukaryota</taxon>
        <taxon>Viridiplantae</taxon>
        <taxon>Streptophyta</taxon>
        <taxon>Embryophyta</taxon>
        <taxon>Bryophyta</taxon>
        <taxon>Bryophytina</taxon>
        <taxon>Bryopsida</taxon>
        <taxon>Dicranidae</taxon>
        <taxon>Pseudoditrichales</taxon>
        <taxon>Ditrichaceae</taxon>
        <taxon>Ceratodon</taxon>
    </lineage>
</organism>
<dbReference type="AlphaFoldDB" id="A0A8T0JAB5"/>
<sequence length="98" mass="10936">MPFRFVAVLVIARACKPNDVSKESQVSLQFSLVDTPFSKTHIPNQGILERHHILVVLGLVKRKRKLSRSCPCPLVSFGACLSSPVQYTAMQCIYFSSI</sequence>
<protein>
    <submittedName>
        <fullName evidence="1">Uncharacterized protein</fullName>
    </submittedName>
</protein>